<evidence type="ECO:0000313" key="8">
    <source>
        <dbReference type="Proteomes" id="UP000693946"/>
    </source>
</evidence>
<name>A0AAV6SYD0_SOLSE</name>
<dbReference type="PROSITE" id="PS00134">
    <property type="entry name" value="TRYPSIN_HIS"/>
    <property type="match status" value="1"/>
</dbReference>
<dbReference type="PROSITE" id="PS00135">
    <property type="entry name" value="TRYPSIN_SER"/>
    <property type="match status" value="1"/>
</dbReference>
<gene>
    <name evidence="7" type="ORF">JOB18_006453</name>
</gene>
<dbReference type="PANTHER" id="PTHR24252">
    <property type="entry name" value="ACROSIN-RELATED"/>
    <property type="match status" value="1"/>
</dbReference>
<dbReference type="AlphaFoldDB" id="A0AAV6SYD0"/>
<feature type="compositionally biased region" description="Polar residues" evidence="4">
    <location>
        <begin position="455"/>
        <end position="466"/>
    </location>
</feature>
<keyword evidence="1" id="KW-1015">Disulfide bond</keyword>
<dbReference type="CDD" id="cd00190">
    <property type="entry name" value="Tryp_SPc"/>
    <property type="match status" value="1"/>
</dbReference>
<dbReference type="SMART" id="SM00020">
    <property type="entry name" value="Tryp_SPc"/>
    <property type="match status" value="1"/>
</dbReference>
<dbReference type="InterPro" id="IPR000859">
    <property type="entry name" value="CUB_dom"/>
</dbReference>
<keyword evidence="3" id="KW-0645">Protease</keyword>
<keyword evidence="3" id="KW-0378">Hydrolase</keyword>
<dbReference type="PROSITE" id="PS01180">
    <property type="entry name" value="CUB"/>
    <property type="match status" value="1"/>
</dbReference>
<reference evidence="7 8" key="1">
    <citation type="journal article" date="2021" name="Sci. Rep.">
        <title>Chromosome anchoring in Senegalese sole (Solea senegalensis) reveals sex-associated markers and genome rearrangements in flatfish.</title>
        <authorList>
            <person name="Guerrero-Cozar I."/>
            <person name="Gomez-Garrido J."/>
            <person name="Berbel C."/>
            <person name="Martinez-Blanch J.F."/>
            <person name="Alioto T."/>
            <person name="Claros M.G."/>
            <person name="Gagnaire P.A."/>
            <person name="Manchado M."/>
        </authorList>
    </citation>
    <scope>NUCLEOTIDE SEQUENCE [LARGE SCALE GENOMIC DNA]</scope>
    <source>
        <strain evidence="7">Sse05_10M</strain>
    </source>
</reference>
<dbReference type="EMBL" id="JAGKHQ010000002">
    <property type="protein sequence ID" value="KAG7521776.1"/>
    <property type="molecule type" value="Genomic_DNA"/>
</dbReference>
<feature type="compositionally biased region" description="Acidic residues" evidence="4">
    <location>
        <begin position="479"/>
        <end position="488"/>
    </location>
</feature>
<evidence type="ECO:0000259" key="6">
    <source>
        <dbReference type="PROSITE" id="PS50240"/>
    </source>
</evidence>
<dbReference type="SMART" id="SM00042">
    <property type="entry name" value="CUB"/>
    <property type="match status" value="1"/>
</dbReference>
<feature type="domain" description="CUB" evidence="5">
    <location>
        <begin position="302"/>
        <end position="420"/>
    </location>
</feature>
<evidence type="ECO:0000256" key="3">
    <source>
        <dbReference type="RuleBase" id="RU363034"/>
    </source>
</evidence>
<accession>A0AAV6SYD0</accession>
<evidence type="ECO:0000256" key="4">
    <source>
        <dbReference type="SAM" id="MobiDB-lite"/>
    </source>
</evidence>
<keyword evidence="3" id="KW-0720">Serine protease</keyword>
<protein>
    <submittedName>
        <fullName evidence="7">Ovochymase-2-like isoform X2</fullName>
    </submittedName>
</protein>
<dbReference type="InterPro" id="IPR033116">
    <property type="entry name" value="TRYPSIN_SER"/>
</dbReference>
<proteinExistence type="predicted"/>
<keyword evidence="8" id="KW-1185">Reference proteome</keyword>
<dbReference type="CDD" id="cd00041">
    <property type="entry name" value="CUB"/>
    <property type="match status" value="1"/>
</dbReference>
<dbReference type="FunFam" id="2.40.10.10:FF:000004">
    <property type="entry name" value="Tryptase gamma 1"/>
    <property type="match status" value="1"/>
</dbReference>
<dbReference type="Pfam" id="PF00089">
    <property type="entry name" value="Trypsin"/>
    <property type="match status" value="1"/>
</dbReference>
<dbReference type="GO" id="GO:0007340">
    <property type="term" value="P:acrosome reaction"/>
    <property type="evidence" value="ECO:0007669"/>
    <property type="project" value="TreeGrafter"/>
</dbReference>
<dbReference type="GO" id="GO:0004252">
    <property type="term" value="F:serine-type endopeptidase activity"/>
    <property type="evidence" value="ECO:0007669"/>
    <property type="project" value="InterPro"/>
</dbReference>
<evidence type="ECO:0000313" key="7">
    <source>
        <dbReference type="EMBL" id="KAG7521776.1"/>
    </source>
</evidence>
<dbReference type="Proteomes" id="UP000693946">
    <property type="component" value="Linkage Group LG10"/>
</dbReference>
<evidence type="ECO:0000256" key="2">
    <source>
        <dbReference type="PROSITE-ProRule" id="PRU00059"/>
    </source>
</evidence>
<comment type="caution">
    <text evidence="7">The sequence shown here is derived from an EMBL/GenBank/DDBJ whole genome shotgun (WGS) entry which is preliminary data.</text>
</comment>
<evidence type="ECO:0000256" key="1">
    <source>
        <dbReference type="ARBA" id="ARBA00023157"/>
    </source>
</evidence>
<comment type="caution">
    <text evidence="2">Lacks conserved residue(s) required for the propagation of feature annotation.</text>
</comment>
<dbReference type="PANTHER" id="PTHR24252:SF7">
    <property type="entry name" value="HYALIN"/>
    <property type="match status" value="1"/>
</dbReference>
<dbReference type="InterPro" id="IPR018114">
    <property type="entry name" value="TRYPSIN_HIS"/>
</dbReference>
<evidence type="ECO:0000259" key="5">
    <source>
        <dbReference type="PROSITE" id="PS01180"/>
    </source>
</evidence>
<dbReference type="GO" id="GO:0006508">
    <property type="term" value="P:proteolysis"/>
    <property type="evidence" value="ECO:0007669"/>
    <property type="project" value="UniProtKB-KW"/>
</dbReference>
<feature type="region of interest" description="Disordered" evidence="4">
    <location>
        <begin position="430"/>
        <end position="508"/>
    </location>
</feature>
<sequence>MGNGLKCGLAQMWSPVVGSLRVVGGSEATYGSHPWLVSLRLKNSHFCGGAVLTQRWVMTAAHCFTSVSREFLGGVSVVVGEFDRRVEDEEEQVFGVKTVSVHEMYRHASPMSYDIALVELDRHIRLGVHVQPLCLPLPDERVFPHTSCIVGGWGRIKERGRLPAVLREVRLDLTTPTSHCRDSSVCWAGERRERRLSGRRKNSHLGDSGGPLVCLAGSGGGHWVALGVTSWGKGCGRSWGDNGTRPPSRRGSPGIFTDVRLLLPWIKLQLKRADQKKQGNTLSGRSLVLEFELFDLENDSRCRYDRLTVSAGTYRPLFGAGAPHYPQSYSNDCVVRWVVYAPRGHIVKLDFADMELEESHTCLYDSLTVLGDVELTEEIAVLCGRSVPPPVLSYHSVMVLHFSSDSSVTHRGFRASLAFIDRADLHHGDHAPVRGQRGHQDYVTADGSGPAASHDVQQSSTRTTPYQGDLDQGPRLDDVDTSSDDEESSGGSSSLMLSPVGPRPYTKT</sequence>
<dbReference type="PROSITE" id="PS50240">
    <property type="entry name" value="TRYPSIN_DOM"/>
    <property type="match status" value="1"/>
</dbReference>
<dbReference type="FunFam" id="2.60.120.290:FF:000005">
    <property type="entry name" value="Procollagen C-endopeptidase enhancer 1"/>
    <property type="match status" value="1"/>
</dbReference>
<organism evidence="7 8">
    <name type="scientific">Solea senegalensis</name>
    <name type="common">Senegalese sole</name>
    <dbReference type="NCBI Taxonomy" id="28829"/>
    <lineage>
        <taxon>Eukaryota</taxon>
        <taxon>Metazoa</taxon>
        <taxon>Chordata</taxon>
        <taxon>Craniata</taxon>
        <taxon>Vertebrata</taxon>
        <taxon>Euteleostomi</taxon>
        <taxon>Actinopterygii</taxon>
        <taxon>Neopterygii</taxon>
        <taxon>Teleostei</taxon>
        <taxon>Neoteleostei</taxon>
        <taxon>Acanthomorphata</taxon>
        <taxon>Carangaria</taxon>
        <taxon>Pleuronectiformes</taxon>
        <taxon>Pleuronectoidei</taxon>
        <taxon>Soleidae</taxon>
        <taxon>Solea</taxon>
    </lineage>
</organism>
<feature type="domain" description="Peptidase S1" evidence="6">
    <location>
        <begin position="22"/>
        <end position="271"/>
    </location>
</feature>
<dbReference type="Pfam" id="PF00431">
    <property type="entry name" value="CUB"/>
    <property type="match status" value="1"/>
</dbReference>
<dbReference type="InterPro" id="IPR001254">
    <property type="entry name" value="Trypsin_dom"/>
</dbReference>